<feature type="transmembrane region" description="Helical" evidence="10">
    <location>
        <begin position="60"/>
        <end position="77"/>
    </location>
</feature>
<sequence>MSTPKLVLTIIQIMIGAVLCAVVLLQSGKTAGIAGAIGGGSDTFLSKNKSKSWDSKLAKWTKWIALVFMVLTLAISLL</sequence>
<keyword evidence="3" id="KW-0813">Transport</keyword>
<evidence type="ECO:0000256" key="4">
    <source>
        <dbReference type="ARBA" id="ARBA00022475"/>
    </source>
</evidence>
<dbReference type="Pfam" id="PF03840">
    <property type="entry name" value="SecG"/>
    <property type="match status" value="1"/>
</dbReference>
<dbReference type="InterPro" id="IPR004692">
    <property type="entry name" value="SecG"/>
</dbReference>
<dbReference type="GO" id="GO:0005886">
    <property type="term" value="C:plasma membrane"/>
    <property type="evidence" value="ECO:0007669"/>
    <property type="project" value="UniProtKB-SubCell"/>
</dbReference>
<comment type="similarity">
    <text evidence="2">Belongs to the SecG family.</text>
</comment>
<protein>
    <recommendedName>
        <fullName evidence="12">Protein-export membrane protein SecG</fullName>
    </recommendedName>
</protein>
<dbReference type="GO" id="GO:0015450">
    <property type="term" value="F:protein-transporting ATPase activity"/>
    <property type="evidence" value="ECO:0007669"/>
    <property type="project" value="InterPro"/>
</dbReference>
<dbReference type="PANTHER" id="PTHR34182">
    <property type="entry name" value="PROTEIN-EXPORT MEMBRANE PROTEIN SECG"/>
    <property type="match status" value="1"/>
</dbReference>
<dbReference type="GO" id="GO:0009306">
    <property type="term" value="P:protein secretion"/>
    <property type="evidence" value="ECO:0007669"/>
    <property type="project" value="InterPro"/>
</dbReference>
<evidence type="ECO:0008006" key="12">
    <source>
        <dbReference type="Google" id="ProtNLM"/>
    </source>
</evidence>
<comment type="subcellular location">
    <subcellularLocation>
        <location evidence="1">Cell membrane</location>
        <topology evidence="1">Multi-pass membrane protein</topology>
    </subcellularLocation>
</comment>
<evidence type="ECO:0000313" key="11">
    <source>
        <dbReference type="EMBL" id="MPN54139.1"/>
    </source>
</evidence>
<proteinExistence type="inferred from homology"/>
<keyword evidence="4" id="KW-1003">Cell membrane</keyword>
<name>A0A645IUP6_9ZZZZ</name>
<comment type="caution">
    <text evidence="11">The sequence shown here is derived from an EMBL/GenBank/DDBJ whole genome shotgun (WGS) entry which is preliminary data.</text>
</comment>
<keyword evidence="8" id="KW-0811">Translocation</keyword>
<dbReference type="PANTHER" id="PTHR34182:SF1">
    <property type="entry name" value="PROTEIN-EXPORT MEMBRANE PROTEIN SECG"/>
    <property type="match status" value="1"/>
</dbReference>
<dbReference type="GO" id="GO:0065002">
    <property type="term" value="P:intracellular protein transmembrane transport"/>
    <property type="evidence" value="ECO:0007669"/>
    <property type="project" value="TreeGrafter"/>
</dbReference>
<evidence type="ECO:0000256" key="2">
    <source>
        <dbReference type="ARBA" id="ARBA00008445"/>
    </source>
</evidence>
<keyword evidence="6" id="KW-0653">Protein transport</keyword>
<keyword evidence="9 10" id="KW-0472">Membrane</keyword>
<keyword evidence="7 10" id="KW-1133">Transmembrane helix</keyword>
<gene>
    <name evidence="11" type="primary">secG_19</name>
    <name evidence="11" type="ORF">SDC9_201808</name>
</gene>
<evidence type="ECO:0000256" key="6">
    <source>
        <dbReference type="ARBA" id="ARBA00022927"/>
    </source>
</evidence>
<evidence type="ECO:0000256" key="10">
    <source>
        <dbReference type="SAM" id="Phobius"/>
    </source>
</evidence>
<dbReference type="PRINTS" id="PR01651">
    <property type="entry name" value="SECGEXPORT"/>
</dbReference>
<dbReference type="NCBIfam" id="TIGR00810">
    <property type="entry name" value="secG"/>
    <property type="match status" value="1"/>
</dbReference>
<dbReference type="AlphaFoldDB" id="A0A645IUP6"/>
<evidence type="ECO:0000256" key="5">
    <source>
        <dbReference type="ARBA" id="ARBA00022692"/>
    </source>
</evidence>
<reference evidence="11" key="1">
    <citation type="submission" date="2019-08" db="EMBL/GenBank/DDBJ databases">
        <authorList>
            <person name="Kucharzyk K."/>
            <person name="Murdoch R.W."/>
            <person name="Higgins S."/>
            <person name="Loffler F."/>
        </authorList>
    </citation>
    <scope>NUCLEOTIDE SEQUENCE</scope>
</reference>
<keyword evidence="5 10" id="KW-0812">Transmembrane</keyword>
<dbReference type="EMBL" id="VSSQ01122071">
    <property type="protein sequence ID" value="MPN54139.1"/>
    <property type="molecule type" value="Genomic_DNA"/>
</dbReference>
<accession>A0A645IUP6</accession>
<evidence type="ECO:0000256" key="1">
    <source>
        <dbReference type="ARBA" id="ARBA00004651"/>
    </source>
</evidence>
<dbReference type="GO" id="GO:0043952">
    <property type="term" value="P:protein transport by the Sec complex"/>
    <property type="evidence" value="ECO:0007669"/>
    <property type="project" value="TreeGrafter"/>
</dbReference>
<organism evidence="11">
    <name type="scientific">bioreactor metagenome</name>
    <dbReference type="NCBI Taxonomy" id="1076179"/>
    <lineage>
        <taxon>unclassified sequences</taxon>
        <taxon>metagenomes</taxon>
        <taxon>ecological metagenomes</taxon>
    </lineage>
</organism>
<evidence type="ECO:0000256" key="3">
    <source>
        <dbReference type="ARBA" id="ARBA00022448"/>
    </source>
</evidence>
<feature type="transmembrane region" description="Helical" evidence="10">
    <location>
        <begin position="6"/>
        <end position="25"/>
    </location>
</feature>
<evidence type="ECO:0000256" key="9">
    <source>
        <dbReference type="ARBA" id="ARBA00023136"/>
    </source>
</evidence>
<evidence type="ECO:0000256" key="7">
    <source>
        <dbReference type="ARBA" id="ARBA00022989"/>
    </source>
</evidence>
<evidence type="ECO:0000256" key="8">
    <source>
        <dbReference type="ARBA" id="ARBA00023010"/>
    </source>
</evidence>